<evidence type="ECO:0000313" key="2">
    <source>
        <dbReference type="Proteomes" id="UP000799757"/>
    </source>
</evidence>
<reference evidence="1" key="1">
    <citation type="journal article" date="2020" name="Stud. Mycol.">
        <title>101 Dothideomycetes genomes: a test case for predicting lifestyles and emergence of pathogens.</title>
        <authorList>
            <person name="Haridas S."/>
            <person name="Albert R."/>
            <person name="Binder M."/>
            <person name="Bloem J."/>
            <person name="Labutti K."/>
            <person name="Salamov A."/>
            <person name="Andreopoulos B."/>
            <person name="Baker S."/>
            <person name="Barry K."/>
            <person name="Bills G."/>
            <person name="Bluhm B."/>
            <person name="Cannon C."/>
            <person name="Castanera R."/>
            <person name="Culley D."/>
            <person name="Daum C."/>
            <person name="Ezra D."/>
            <person name="Gonzalez J."/>
            <person name="Henrissat B."/>
            <person name="Kuo A."/>
            <person name="Liang C."/>
            <person name="Lipzen A."/>
            <person name="Lutzoni F."/>
            <person name="Magnuson J."/>
            <person name="Mondo S."/>
            <person name="Nolan M."/>
            <person name="Ohm R."/>
            <person name="Pangilinan J."/>
            <person name="Park H.-J."/>
            <person name="Ramirez L."/>
            <person name="Alfaro M."/>
            <person name="Sun H."/>
            <person name="Tritt A."/>
            <person name="Yoshinaga Y."/>
            <person name="Zwiers L.-H."/>
            <person name="Turgeon B."/>
            <person name="Goodwin S."/>
            <person name="Spatafora J."/>
            <person name="Crous P."/>
            <person name="Grigoriev I."/>
        </authorList>
    </citation>
    <scope>NUCLEOTIDE SEQUENCE</scope>
    <source>
        <strain evidence="1">CBS 109.77</strain>
    </source>
</reference>
<dbReference type="Gene3D" id="3.30.710.10">
    <property type="entry name" value="Potassium Channel Kv1.1, Chain A"/>
    <property type="match status" value="1"/>
</dbReference>
<dbReference type="OrthoDB" id="5326346at2759"/>
<dbReference type="AlphaFoldDB" id="A0A6A6XJY5"/>
<dbReference type="InterPro" id="IPR011333">
    <property type="entry name" value="SKP1/BTB/POZ_sf"/>
</dbReference>
<dbReference type="EMBL" id="MU001830">
    <property type="protein sequence ID" value="KAF2796488.1"/>
    <property type="molecule type" value="Genomic_DNA"/>
</dbReference>
<evidence type="ECO:0000313" key="1">
    <source>
        <dbReference type="EMBL" id="KAF2796488.1"/>
    </source>
</evidence>
<name>A0A6A6XJY5_9PLEO</name>
<sequence>MANPVVHEIVSNVDTIIVLRNPAVHFAEWVSPERLAFIEAVFKRSAIERLEAEAKPLEEEGIYFHVCSGNLMSASPWFNRVLKKDGWMEAYPNAEDRRFRITAEDWDEEAFVILMNIFHLRNREVPRTVTLEMLAKIAVLADYYECTESIELFTDIWITHLRAKVAIPTTYCRDLILWIWVSWVFKSGDPFREATAVAIKQNTRAVADLGLPIPPTVTYEIDLKRCQAIEAVISRLHEQLDEYRSATYTCPYGDNYSFRCSSMLLGALTKEMDSANILLPQPEVPFFGLSFDGICGKMGSLQSMEWSPDYRASSHACDLQEKVQIMIGNVLGGTEGLSLTLKDAVNRDGKGKI</sequence>
<organism evidence="1 2">
    <name type="scientific">Melanomma pulvis-pyrius CBS 109.77</name>
    <dbReference type="NCBI Taxonomy" id="1314802"/>
    <lineage>
        <taxon>Eukaryota</taxon>
        <taxon>Fungi</taxon>
        <taxon>Dikarya</taxon>
        <taxon>Ascomycota</taxon>
        <taxon>Pezizomycotina</taxon>
        <taxon>Dothideomycetes</taxon>
        <taxon>Pleosporomycetidae</taxon>
        <taxon>Pleosporales</taxon>
        <taxon>Melanommataceae</taxon>
        <taxon>Melanomma</taxon>
    </lineage>
</organism>
<accession>A0A6A6XJY5</accession>
<keyword evidence="2" id="KW-1185">Reference proteome</keyword>
<dbReference type="Proteomes" id="UP000799757">
    <property type="component" value="Unassembled WGS sequence"/>
</dbReference>
<proteinExistence type="predicted"/>
<evidence type="ECO:0008006" key="3">
    <source>
        <dbReference type="Google" id="ProtNLM"/>
    </source>
</evidence>
<gene>
    <name evidence="1" type="ORF">K505DRAFT_300197</name>
</gene>
<protein>
    <recommendedName>
        <fullName evidence="3">BTB domain-containing protein</fullName>
    </recommendedName>
</protein>